<dbReference type="InterPro" id="IPR050832">
    <property type="entry name" value="Bact_Acetyltransf"/>
</dbReference>
<evidence type="ECO:0000313" key="5">
    <source>
        <dbReference type="Proteomes" id="UP000746595"/>
    </source>
</evidence>
<dbReference type="PROSITE" id="PS51186">
    <property type="entry name" value="GNAT"/>
    <property type="match status" value="2"/>
</dbReference>
<evidence type="ECO:0000256" key="2">
    <source>
        <dbReference type="ARBA" id="ARBA00023315"/>
    </source>
</evidence>
<gene>
    <name evidence="4" type="ORF">HED64_19375</name>
</gene>
<comment type="caution">
    <text evidence="4">The sequence shown here is derived from an EMBL/GenBank/DDBJ whole genome shotgun (WGS) entry which is preliminary data.</text>
</comment>
<reference evidence="4 5" key="1">
    <citation type="submission" date="2020-04" db="EMBL/GenBank/DDBJ databases">
        <title>Paeniglutamicibacter sp. ANT13_2, a novel actinomycete isolated from sediment in Antarctica.</title>
        <authorList>
            <person name="Sakdapetsiri C."/>
            <person name="Pinyakong O."/>
        </authorList>
    </citation>
    <scope>NUCLEOTIDE SEQUENCE [LARGE SCALE GENOMIC DNA]</scope>
    <source>
        <strain evidence="4 5">ANT13_2</strain>
    </source>
</reference>
<dbReference type="EMBL" id="JAAWVT010000017">
    <property type="protein sequence ID" value="NKG22854.1"/>
    <property type="molecule type" value="Genomic_DNA"/>
</dbReference>
<dbReference type="InterPro" id="IPR016181">
    <property type="entry name" value="Acyl_CoA_acyltransferase"/>
</dbReference>
<feature type="domain" description="N-acetyltransferase" evidence="3">
    <location>
        <begin position="1"/>
        <end position="160"/>
    </location>
</feature>
<protein>
    <submittedName>
        <fullName evidence="4">GNAT family N-acetyltransferase</fullName>
    </submittedName>
</protein>
<keyword evidence="5" id="KW-1185">Reference proteome</keyword>
<proteinExistence type="predicted"/>
<sequence length="321" mass="35775">MRHDWIHPEHLSAWTALTNKLAVVDDTEEFYEEEDLAEELAEPGVQPELDTLGLWIDGAMVGYGQLRLSEHLRDGRGRVFIGGGVAPDYRKRGLGAVIMDDLEARAVEKMREVHPGVDFTIDMWGNTPGHSASAFAASRGYEPTRHFQDMAVTPPEFRRQDRTHEPSTNLRLAHYSADLAELVRELDNEAFADHWGSTPKSVAEWDAMTRARSFRNEYSRILLEVGDDPVQERGLCYVLSGEWVPKELYISRVGTARSARGRGYAAWALSTVVEAAFAGGYVKVDLSVDTESPTGAVGLYERLGFAVVRRGTMFRKSCLAG</sequence>
<dbReference type="PANTHER" id="PTHR43877">
    <property type="entry name" value="AMINOALKYLPHOSPHONATE N-ACETYLTRANSFERASE-RELATED-RELATED"/>
    <property type="match status" value="1"/>
</dbReference>
<evidence type="ECO:0000256" key="1">
    <source>
        <dbReference type="ARBA" id="ARBA00022679"/>
    </source>
</evidence>
<evidence type="ECO:0000259" key="3">
    <source>
        <dbReference type="PROSITE" id="PS51186"/>
    </source>
</evidence>
<organism evidence="4 5">
    <name type="scientific">Paeniglutamicibacter terrestris</name>
    <dbReference type="NCBI Taxonomy" id="2723403"/>
    <lineage>
        <taxon>Bacteria</taxon>
        <taxon>Bacillati</taxon>
        <taxon>Actinomycetota</taxon>
        <taxon>Actinomycetes</taxon>
        <taxon>Micrococcales</taxon>
        <taxon>Micrococcaceae</taxon>
        <taxon>Paeniglutamicibacter</taxon>
    </lineage>
</organism>
<name>A0ABX1G9Z2_9MICC</name>
<dbReference type="Proteomes" id="UP000746595">
    <property type="component" value="Unassembled WGS sequence"/>
</dbReference>
<dbReference type="SUPFAM" id="SSF55729">
    <property type="entry name" value="Acyl-CoA N-acyltransferases (Nat)"/>
    <property type="match status" value="2"/>
</dbReference>
<keyword evidence="2" id="KW-0012">Acyltransferase</keyword>
<keyword evidence="1" id="KW-0808">Transferase</keyword>
<dbReference type="Gene3D" id="3.40.630.30">
    <property type="match status" value="1"/>
</dbReference>
<dbReference type="Pfam" id="PF00583">
    <property type="entry name" value="Acetyltransf_1"/>
    <property type="match status" value="2"/>
</dbReference>
<dbReference type="InterPro" id="IPR000182">
    <property type="entry name" value="GNAT_dom"/>
</dbReference>
<accession>A0ABX1G9Z2</accession>
<dbReference type="PANTHER" id="PTHR43877:SF1">
    <property type="entry name" value="ACETYLTRANSFERASE"/>
    <property type="match status" value="1"/>
</dbReference>
<evidence type="ECO:0000313" key="4">
    <source>
        <dbReference type="EMBL" id="NKG22854.1"/>
    </source>
</evidence>
<dbReference type="RefSeq" id="WP_168153587.1">
    <property type="nucleotide sequence ID" value="NZ_JAAWVT010000017.1"/>
</dbReference>
<feature type="domain" description="N-acetyltransferase" evidence="3">
    <location>
        <begin position="181"/>
        <end position="321"/>
    </location>
</feature>
<dbReference type="CDD" id="cd04301">
    <property type="entry name" value="NAT_SF"/>
    <property type="match status" value="2"/>
</dbReference>